<keyword evidence="8" id="KW-0411">Iron-sulfur</keyword>
<dbReference type="PANTHER" id="PTHR42917">
    <property type="entry name" value="2,4-DIENOYL-COA REDUCTASE"/>
    <property type="match status" value="1"/>
</dbReference>
<keyword evidence="7" id="KW-0408">Iron</keyword>
<evidence type="ECO:0000256" key="7">
    <source>
        <dbReference type="ARBA" id="ARBA00023004"/>
    </source>
</evidence>
<name>A0A5A7SEK9_9NOCA</name>
<dbReference type="FunFam" id="3.20.20.70:FF:000262">
    <property type="entry name" value="NADH:flavin oxidoreductase"/>
    <property type="match status" value="1"/>
</dbReference>
<organism evidence="10 11">
    <name type="scientific">Antrihabitans cavernicola</name>
    <dbReference type="NCBI Taxonomy" id="2495913"/>
    <lineage>
        <taxon>Bacteria</taxon>
        <taxon>Bacillati</taxon>
        <taxon>Actinomycetota</taxon>
        <taxon>Actinomycetes</taxon>
        <taxon>Mycobacteriales</taxon>
        <taxon>Nocardiaceae</taxon>
        <taxon>Antrihabitans</taxon>
    </lineage>
</organism>
<dbReference type="InterPro" id="IPR051793">
    <property type="entry name" value="NADH:flavin_oxidoreductase"/>
</dbReference>
<keyword evidence="6" id="KW-0560">Oxidoreductase</keyword>
<dbReference type="InterPro" id="IPR013785">
    <property type="entry name" value="Aldolase_TIM"/>
</dbReference>
<dbReference type="InterPro" id="IPR001155">
    <property type="entry name" value="OxRdtase_FMN_N"/>
</dbReference>
<sequence>MTSAQLDGLFAPFSASSLRLRNRFAMAPMTRMKSPGGIPNEENVEYYRKRAAGGVGLIITEGTYVNAPAAGPSSAVPRFYGDASAAGWAKVAEAVHSEGGAIIPQLWHTGVARGTDVEFEPDLASVSPSGIDLAGEPLGAELTTADIDRVIAGFAESAALAKKIGFDGVEIHGAHGYLLDQFFWERTNRRTDGYGGDLRRRSSLPAEVVAAVRDAVGADFAIVYRFSQWKGGHYDARIAETPADLESILAPLVTAGVDVFHPSTRRHWVPGFETSASDPTGLAGWTKKVTGLPAITVGSVGVDSVFLSEDQAIPESTYDRLDILRNQFERGEFDVVALGRALLADAAWVDKIQSGRLDDIVPFRKAA</sequence>
<evidence type="ECO:0000313" key="10">
    <source>
        <dbReference type="EMBL" id="KAA0024024.1"/>
    </source>
</evidence>
<evidence type="ECO:0000256" key="5">
    <source>
        <dbReference type="ARBA" id="ARBA00022723"/>
    </source>
</evidence>
<keyword evidence="5" id="KW-0479">Metal-binding</keyword>
<dbReference type="SUPFAM" id="SSF51395">
    <property type="entry name" value="FMN-linked oxidoreductases"/>
    <property type="match status" value="1"/>
</dbReference>
<accession>A0A5A7SEK9</accession>
<dbReference type="EMBL" id="VLNY01000002">
    <property type="protein sequence ID" value="KAA0024024.1"/>
    <property type="molecule type" value="Genomic_DNA"/>
</dbReference>
<dbReference type="CDD" id="cd04747">
    <property type="entry name" value="OYE_like_5_FMN"/>
    <property type="match status" value="1"/>
</dbReference>
<evidence type="ECO:0000256" key="6">
    <source>
        <dbReference type="ARBA" id="ARBA00023002"/>
    </source>
</evidence>
<dbReference type="GO" id="GO:0046872">
    <property type="term" value="F:metal ion binding"/>
    <property type="evidence" value="ECO:0007669"/>
    <property type="project" value="UniProtKB-KW"/>
</dbReference>
<keyword evidence="4" id="KW-0288">FMN</keyword>
<evidence type="ECO:0000256" key="4">
    <source>
        <dbReference type="ARBA" id="ARBA00022643"/>
    </source>
</evidence>
<keyword evidence="11" id="KW-1185">Reference proteome</keyword>
<feature type="domain" description="NADH:flavin oxidoreductase/NADH oxidase N-terminal" evidence="9">
    <location>
        <begin position="9"/>
        <end position="358"/>
    </location>
</feature>
<evidence type="ECO:0000313" key="11">
    <source>
        <dbReference type="Proteomes" id="UP000322244"/>
    </source>
</evidence>
<proteinExistence type="predicted"/>
<dbReference type="AlphaFoldDB" id="A0A5A7SEK9"/>
<dbReference type="Proteomes" id="UP000322244">
    <property type="component" value="Unassembled WGS sequence"/>
</dbReference>
<dbReference type="Pfam" id="PF00724">
    <property type="entry name" value="Oxidored_FMN"/>
    <property type="match status" value="1"/>
</dbReference>
<comment type="cofactor">
    <cofactor evidence="2">
        <name>[4Fe-4S] cluster</name>
        <dbReference type="ChEBI" id="CHEBI:49883"/>
    </cofactor>
</comment>
<evidence type="ECO:0000259" key="9">
    <source>
        <dbReference type="Pfam" id="PF00724"/>
    </source>
</evidence>
<comment type="cofactor">
    <cofactor evidence="1">
        <name>FMN</name>
        <dbReference type="ChEBI" id="CHEBI:58210"/>
    </cofactor>
</comment>
<reference evidence="10 11" key="1">
    <citation type="submission" date="2019-07" db="EMBL/GenBank/DDBJ databases">
        <title>Rhodococcus cavernicolus sp. nov., isolated from a cave.</title>
        <authorList>
            <person name="Lee S.D."/>
        </authorList>
    </citation>
    <scope>NUCLEOTIDE SEQUENCE [LARGE SCALE GENOMIC DNA]</scope>
    <source>
        <strain evidence="10 11">C1-24</strain>
    </source>
</reference>
<dbReference type="Gene3D" id="3.20.20.70">
    <property type="entry name" value="Aldolase class I"/>
    <property type="match status" value="1"/>
</dbReference>
<dbReference type="PANTHER" id="PTHR42917:SF2">
    <property type="entry name" value="2,4-DIENOYL-COA REDUCTASE [(2E)-ENOYL-COA-PRODUCING]"/>
    <property type="match status" value="1"/>
</dbReference>
<evidence type="ECO:0000256" key="2">
    <source>
        <dbReference type="ARBA" id="ARBA00001966"/>
    </source>
</evidence>
<dbReference type="GO" id="GO:0051536">
    <property type="term" value="F:iron-sulfur cluster binding"/>
    <property type="evidence" value="ECO:0007669"/>
    <property type="project" value="UniProtKB-KW"/>
</dbReference>
<comment type="caution">
    <text evidence="10">The sequence shown here is derived from an EMBL/GenBank/DDBJ whole genome shotgun (WGS) entry which is preliminary data.</text>
</comment>
<dbReference type="OrthoDB" id="3169239at2"/>
<gene>
    <name evidence="10" type="ORF">FOY51_05480</name>
</gene>
<evidence type="ECO:0000256" key="3">
    <source>
        <dbReference type="ARBA" id="ARBA00022630"/>
    </source>
</evidence>
<dbReference type="RefSeq" id="WP_149429184.1">
    <property type="nucleotide sequence ID" value="NZ_VLNY01000002.1"/>
</dbReference>
<dbReference type="GO" id="GO:0016491">
    <property type="term" value="F:oxidoreductase activity"/>
    <property type="evidence" value="ECO:0007669"/>
    <property type="project" value="UniProtKB-KW"/>
</dbReference>
<evidence type="ECO:0000256" key="8">
    <source>
        <dbReference type="ARBA" id="ARBA00023014"/>
    </source>
</evidence>
<evidence type="ECO:0000256" key="1">
    <source>
        <dbReference type="ARBA" id="ARBA00001917"/>
    </source>
</evidence>
<keyword evidence="3" id="KW-0285">Flavoprotein</keyword>
<protein>
    <submittedName>
        <fullName evidence="10">NADH:flavin oxidoreductase</fullName>
    </submittedName>
</protein>
<dbReference type="GO" id="GO:0010181">
    <property type="term" value="F:FMN binding"/>
    <property type="evidence" value="ECO:0007669"/>
    <property type="project" value="InterPro"/>
</dbReference>